<dbReference type="Proteomes" id="UP000076154">
    <property type="component" value="Unassembled WGS sequence"/>
</dbReference>
<evidence type="ECO:0000259" key="3">
    <source>
        <dbReference type="Pfam" id="PF12706"/>
    </source>
</evidence>
<dbReference type="PANTHER" id="PTHR15032">
    <property type="entry name" value="N-ACYL-PHOSPHATIDYLETHANOLAMINE-HYDROLYZING PHOSPHOLIPASE D"/>
    <property type="match status" value="1"/>
</dbReference>
<dbReference type="GO" id="GO:0008270">
    <property type="term" value="F:zinc ion binding"/>
    <property type="evidence" value="ECO:0007669"/>
    <property type="project" value="InterPro"/>
</dbReference>
<feature type="region of interest" description="Disordered" evidence="2">
    <location>
        <begin position="1"/>
        <end position="24"/>
    </location>
</feature>
<dbReference type="STRING" id="39966.A0A369JKK1"/>
<feature type="domain" description="Metallo-beta-lactamase" evidence="3">
    <location>
        <begin position="109"/>
        <end position="354"/>
    </location>
</feature>
<dbReference type="PANTHER" id="PTHR15032:SF4">
    <property type="entry name" value="N-ACYL-PHOSPHATIDYLETHANOLAMINE-HYDROLYZING PHOSPHOLIPASE D"/>
    <property type="match status" value="1"/>
</dbReference>
<organism evidence="4 5">
    <name type="scientific">Hypsizygus marmoreus</name>
    <name type="common">White beech mushroom</name>
    <name type="synonym">Agaricus marmoreus</name>
    <dbReference type="NCBI Taxonomy" id="39966"/>
    <lineage>
        <taxon>Eukaryota</taxon>
        <taxon>Fungi</taxon>
        <taxon>Dikarya</taxon>
        <taxon>Basidiomycota</taxon>
        <taxon>Agaricomycotina</taxon>
        <taxon>Agaricomycetes</taxon>
        <taxon>Agaricomycetidae</taxon>
        <taxon>Agaricales</taxon>
        <taxon>Tricholomatineae</taxon>
        <taxon>Lyophyllaceae</taxon>
        <taxon>Hypsizygus</taxon>
    </lineage>
</organism>
<dbReference type="Pfam" id="PF12706">
    <property type="entry name" value="Lactamase_B_2"/>
    <property type="match status" value="1"/>
</dbReference>
<feature type="binding site" evidence="1">
    <location>
        <position position="154"/>
    </location>
    <ligand>
        <name>an N-acyl-1,2-diacyl-sn-glycero-3-phosphoethanolamine</name>
        <dbReference type="ChEBI" id="CHEBI:62537"/>
    </ligand>
</feature>
<dbReference type="GO" id="GO:0070292">
    <property type="term" value="P:N-acylphosphatidylethanolamine metabolic process"/>
    <property type="evidence" value="ECO:0007669"/>
    <property type="project" value="TreeGrafter"/>
</dbReference>
<dbReference type="InParanoid" id="A0A369JKK1"/>
<dbReference type="AlphaFoldDB" id="A0A369JKK1"/>
<dbReference type="SUPFAM" id="SSF56281">
    <property type="entry name" value="Metallo-hydrolase/oxidoreductase"/>
    <property type="match status" value="1"/>
</dbReference>
<dbReference type="PIRSF" id="PIRSF038896">
    <property type="entry name" value="NAPE-PLD"/>
    <property type="match status" value="1"/>
</dbReference>
<dbReference type="OrthoDB" id="332863at2759"/>
<dbReference type="GO" id="GO:0070290">
    <property type="term" value="F:N-acylphosphatidylethanolamine-specific phospholipase D activity"/>
    <property type="evidence" value="ECO:0007669"/>
    <property type="project" value="InterPro"/>
</dbReference>
<feature type="binding site" evidence="1">
    <location>
        <position position="331"/>
    </location>
    <ligand>
        <name>an N-acyl-1,2-diacyl-sn-glycero-3-phosphoethanolamine</name>
        <dbReference type="ChEBI" id="CHEBI:62537"/>
    </ligand>
</feature>
<dbReference type="InterPro" id="IPR001279">
    <property type="entry name" value="Metallo-B-lactamas"/>
</dbReference>
<dbReference type="GO" id="GO:0070291">
    <property type="term" value="P:N-acylethanolamine metabolic process"/>
    <property type="evidence" value="ECO:0007669"/>
    <property type="project" value="TreeGrafter"/>
</dbReference>
<comment type="caution">
    <text evidence="4">The sequence shown here is derived from an EMBL/GenBank/DDBJ whole genome shotgun (WGS) entry which is preliminary data.</text>
</comment>
<dbReference type="GO" id="GO:0005737">
    <property type="term" value="C:cytoplasm"/>
    <property type="evidence" value="ECO:0007669"/>
    <property type="project" value="TreeGrafter"/>
</dbReference>
<protein>
    <submittedName>
        <fullName evidence="4">N-acyl-phosphatidylethanolamine-hydrolyzing phospholipase D</fullName>
    </submittedName>
</protein>
<evidence type="ECO:0000256" key="2">
    <source>
        <dbReference type="SAM" id="MobiDB-lite"/>
    </source>
</evidence>
<dbReference type="EMBL" id="LUEZ02000051">
    <property type="protein sequence ID" value="RDB22378.1"/>
    <property type="molecule type" value="Genomic_DNA"/>
</dbReference>
<proteinExistence type="predicted"/>
<sequence length="396" mass="44387">MRVIDLPRKQSTSDGNVKPSHWANSNGSAFHNPWPSWRTHGAKDFLTLMVQLRHLPSVSKDKSQLIPIRTPTWGIGHDARDKIKSTWLGHACFLVEMPSRSSTGGRGARILFDPVFSDRCSPTQWIGPKRFTSPPCKIEEIPEVDAIVISHNHYDHLDTHTIKLLSQRPRTPHFFAPLGNGYFFKSLGIPDSNIHIMDWWDSKRLEVPTSSDESDKANCVTVDMTCTPAQHFTGRTPFDRLKSLWASWVVEEITPSSEHMGGGPSSVSDSKGAKVFFGGDTGYRAVLDGQNEDEVPVCPAFKEIGERFDGFNFAMIPIGAYMPRHYMSPIHCAPQDSVRLFKDIQAKRALGMHWGTWVLTTEDVVEPPKKLEHECKKLGIEAGAFGVCEIGETMFF</sequence>
<dbReference type="Gene3D" id="3.60.15.10">
    <property type="entry name" value="Ribonuclease Z/Hydroxyacylglutathione hydrolase-like"/>
    <property type="match status" value="1"/>
</dbReference>
<dbReference type="InterPro" id="IPR036866">
    <property type="entry name" value="RibonucZ/Hydroxyglut_hydro"/>
</dbReference>
<accession>A0A369JKK1</accession>
<dbReference type="InterPro" id="IPR024884">
    <property type="entry name" value="NAPE-PLD"/>
</dbReference>
<gene>
    <name evidence="4" type="primary">NAPEPLD_0</name>
    <name evidence="4" type="ORF">Hypma_010487</name>
</gene>
<evidence type="ECO:0000313" key="4">
    <source>
        <dbReference type="EMBL" id="RDB22378.1"/>
    </source>
</evidence>
<evidence type="ECO:0000256" key="1">
    <source>
        <dbReference type="PIRSR" id="PIRSR038896-50"/>
    </source>
</evidence>
<name>A0A369JKK1_HYPMA</name>
<evidence type="ECO:0000313" key="5">
    <source>
        <dbReference type="Proteomes" id="UP000076154"/>
    </source>
</evidence>
<reference evidence="4" key="1">
    <citation type="submission" date="2018-04" db="EMBL/GenBank/DDBJ databases">
        <title>Whole genome sequencing of Hypsizygus marmoreus.</title>
        <authorList>
            <person name="Choi I.-G."/>
            <person name="Min B."/>
            <person name="Kim J.-G."/>
            <person name="Kim S."/>
            <person name="Oh Y.-L."/>
            <person name="Kong W.-S."/>
            <person name="Park H."/>
            <person name="Jeong J."/>
            <person name="Song E.-S."/>
        </authorList>
    </citation>
    <scope>NUCLEOTIDE SEQUENCE [LARGE SCALE GENOMIC DNA]</scope>
    <source>
        <strain evidence="4">51987-8</strain>
    </source>
</reference>
<keyword evidence="5" id="KW-1185">Reference proteome</keyword>